<evidence type="ECO:0000259" key="5">
    <source>
        <dbReference type="Pfam" id="PF02729"/>
    </source>
</evidence>
<dbReference type="InterPro" id="IPR006132">
    <property type="entry name" value="Asp/Orn_carbamoyltranf_P-bd"/>
</dbReference>
<dbReference type="EC" id="2.1.3.3" evidence="2"/>
<dbReference type="Proteomes" id="UP000792457">
    <property type="component" value="Unassembled WGS sequence"/>
</dbReference>
<keyword evidence="3" id="KW-0808">Transferase</keyword>
<proteinExistence type="inferred from homology"/>
<dbReference type="GO" id="GO:0019240">
    <property type="term" value="P:citrulline biosynthetic process"/>
    <property type="evidence" value="ECO:0007669"/>
    <property type="project" value="TreeGrafter"/>
</dbReference>
<keyword evidence="7" id="KW-1185">Reference proteome</keyword>
<dbReference type="OrthoDB" id="10252326at2759"/>
<evidence type="ECO:0000313" key="6">
    <source>
        <dbReference type="EMBL" id="KAG8223572.1"/>
    </source>
</evidence>
<dbReference type="AlphaFoldDB" id="A0A8K0JX90"/>
<gene>
    <name evidence="6" type="ORF">J437_LFUL003036</name>
</gene>
<dbReference type="GO" id="GO:0042450">
    <property type="term" value="P:L-arginine biosynthetic process via ornithine"/>
    <property type="evidence" value="ECO:0007669"/>
    <property type="project" value="TreeGrafter"/>
</dbReference>
<dbReference type="Gene3D" id="3.40.50.1370">
    <property type="entry name" value="Aspartate/ornithine carbamoyltransferase"/>
    <property type="match status" value="2"/>
</dbReference>
<dbReference type="GO" id="GO:0005739">
    <property type="term" value="C:mitochondrion"/>
    <property type="evidence" value="ECO:0007669"/>
    <property type="project" value="TreeGrafter"/>
</dbReference>
<evidence type="ECO:0000313" key="7">
    <source>
        <dbReference type="Proteomes" id="UP000792457"/>
    </source>
</evidence>
<dbReference type="GO" id="GO:0016597">
    <property type="term" value="F:amino acid binding"/>
    <property type="evidence" value="ECO:0007669"/>
    <property type="project" value="InterPro"/>
</dbReference>
<dbReference type="InterPro" id="IPR036901">
    <property type="entry name" value="Asp/Orn_carbamoylTrfase_sf"/>
</dbReference>
<dbReference type="SUPFAM" id="SSF53671">
    <property type="entry name" value="Aspartate/ornithine carbamoyltransferase"/>
    <property type="match status" value="1"/>
</dbReference>
<reference evidence="6" key="1">
    <citation type="submission" date="2013-04" db="EMBL/GenBank/DDBJ databases">
        <authorList>
            <person name="Qu J."/>
            <person name="Murali S.C."/>
            <person name="Bandaranaike D."/>
            <person name="Bellair M."/>
            <person name="Blankenburg K."/>
            <person name="Chao H."/>
            <person name="Dinh H."/>
            <person name="Doddapaneni H."/>
            <person name="Downs B."/>
            <person name="Dugan-Rocha S."/>
            <person name="Elkadiri S."/>
            <person name="Gnanaolivu R.D."/>
            <person name="Hernandez B."/>
            <person name="Javaid M."/>
            <person name="Jayaseelan J.C."/>
            <person name="Lee S."/>
            <person name="Li M."/>
            <person name="Ming W."/>
            <person name="Munidasa M."/>
            <person name="Muniz J."/>
            <person name="Nguyen L."/>
            <person name="Ongeri F."/>
            <person name="Osuji N."/>
            <person name="Pu L.-L."/>
            <person name="Puazo M."/>
            <person name="Qu C."/>
            <person name="Quiroz J."/>
            <person name="Raj R."/>
            <person name="Weissenberger G."/>
            <person name="Xin Y."/>
            <person name="Zou X."/>
            <person name="Han Y."/>
            <person name="Richards S."/>
            <person name="Worley K."/>
            <person name="Muzny D."/>
            <person name="Gibbs R."/>
        </authorList>
    </citation>
    <scope>NUCLEOTIDE SEQUENCE</scope>
    <source>
        <strain evidence="6">Sampled in the wild</strain>
    </source>
</reference>
<reference evidence="6" key="2">
    <citation type="submission" date="2017-10" db="EMBL/GenBank/DDBJ databases">
        <title>Ladona fulva Genome sequencing and assembly.</title>
        <authorList>
            <person name="Murali S."/>
            <person name="Richards S."/>
            <person name="Bandaranaike D."/>
            <person name="Bellair M."/>
            <person name="Blankenburg K."/>
            <person name="Chao H."/>
            <person name="Dinh H."/>
            <person name="Doddapaneni H."/>
            <person name="Dugan-Rocha S."/>
            <person name="Elkadiri S."/>
            <person name="Gnanaolivu R."/>
            <person name="Hernandez B."/>
            <person name="Skinner E."/>
            <person name="Javaid M."/>
            <person name="Lee S."/>
            <person name="Li M."/>
            <person name="Ming W."/>
            <person name="Munidasa M."/>
            <person name="Muniz J."/>
            <person name="Nguyen L."/>
            <person name="Hughes D."/>
            <person name="Osuji N."/>
            <person name="Pu L.-L."/>
            <person name="Puazo M."/>
            <person name="Qu C."/>
            <person name="Quiroz J."/>
            <person name="Raj R."/>
            <person name="Weissenberger G."/>
            <person name="Xin Y."/>
            <person name="Zou X."/>
            <person name="Han Y."/>
            <person name="Worley K."/>
            <person name="Muzny D."/>
            <person name="Gibbs R."/>
        </authorList>
    </citation>
    <scope>NUCLEOTIDE SEQUENCE</scope>
    <source>
        <strain evidence="6">Sampled in the wild</strain>
    </source>
</reference>
<dbReference type="InterPro" id="IPR006131">
    <property type="entry name" value="Asp_carbamoyltransf_Asp/Orn-bd"/>
</dbReference>
<dbReference type="PANTHER" id="PTHR45753:SF3">
    <property type="entry name" value="ORNITHINE TRANSCARBAMYLASE, MITOCHONDRIAL"/>
    <property type="match status" value="1"/>
</dbReference>
<evidence type="ECO:0000256" key="3">
    <source>
        <dbReference type="ARBA" id="ARBA00022679"/>
    </source>
</evidence>
<protein>
    <recommendedName>
        <fullName evidence="2">ornithine carbamoyltransferase</fullName>
        <ecNumber evidence="2">2.1.3.3</ecNumber>
    </recommendedName>
</protein>
<dbReference type="PANTHER" id="PTHR45753">
    <property type="entry name" value="ORNITHINE CARBAMOYLTRANSFERASE, MITOCHONDRIAL"/>
    <property type="match status" value="1"/>
</dbReference>
<organism evidence="6 7">
    <name type="scientific">Ladona fulva</name>
    <name type="common">Scarce chaser dragonfly</name>
    <name type="synonym">Libellula fulva</name>
    <dbReference type="NCBI Taxonomy" id="123851"/>
    <lineage>
        <taxon>Eukaryota</taxon>
        <taxon>Metazoa</taxon>
        <taxon>Ecdysozoa</taxon>
        <taxon>Arthropoda</taxon>
        <taxon>Hexapoda</taxon>
        <taxon>Insecta</taxon>
        <taxon>Pterygota</taxon>
        <taxon>Palaeoptera</taxon>
        <taxon>Odonata</taxon>
        <taxon>Epiprocta</taxon>
        <taxon>Anisoptera</taxon>
        <taxon>Libelluloidea</taxon>
        <taxon>Libellulidae</taxon>
        <taxon>Ladona</taxon>
    </lineage>
</organism>
<evidence type="ECO:0000256" key="1">
    <source>
        <dbReference type="ARBA" id="ARBA00007805"/>
    </source>
</evidence>
<dbReference type="Pfam" id="PF00185">
    <property type="entry name" value="OTCace"/>
    <property type="match status" value="1"/>
</dbReference>
<comment type="caution">
    <text evidence="6">The sequence shown here is derived from an EMBL/GenBank/DDBJ whole genome shotgun (WGS) entry which is preliminary data.</text>
</comment>
<name>A0A8K0JX90_LADFU</name>
<feature type="domain" description="Aspartate/ornithine carbamoyltransferase carbamoyl-P binding" evidence="5">
    <location>
        <begin position="53"/>
        <end position="192"/>
    </location>
</feature>
<evidence type="ECO:0000256" key="2">
    <source>
        <dbReference type="ARBA" id="ARBA00013007"/>
    </source>
</evidence>
<dbReference type="EMBL" id="KZ308166">
    <property type="protein sequence ID" value="KAG8223572.1"/>
    <property type="molecule type" value="Genomic_DNA"/>
</dbReference>
<dbReference type="GO" id="GO:0004585">
    <property type="term" value="F:ornithine carbamoyltransferase activity"/>
    <property type="evidence" value="ECO:0007669"/>
    <property type="project" value="UniProtKB-EC"/>
</dbReference>
<dbReference type="Pfam" id="PF02729">
    <property type="entry name" value="OTCace_N"/>
    <property type="match status" value="1"/>
</dbReference>
<evidence type="ECO:0000259" key="4">
    <source>
        <dbReference type="Pfam" id="PF00185"/>
    </source>
</evidence>
<comment type="similarity">
    <text evidence="1">Belongs to the aspartate/ornithine carbamoyltransferase superfamily. OTCase family.</text>
</comment>
<sequence>MRNLNLMKSSAMNVNITLKTMYRQNIIYLMRKLHKSSVRKSSSLLTNKSIIGRDFLNIQDFTPNELKSVLWTALDLKNRFKNWSTQDSMGLAGVLITLLLPKPCVKNQSNIVKATQLLGARNCTIVDENWECSPSVVNTGRYLSTLSSVIVASAVGSKKSLNDLATGATVPVINLGSPDSCPLIALGYALTVLNACNRLERLRVAWVGPSHSPILGSLLLLMPKLRVHFYFTTENCQIPSNLEEALKLSAHHRSEIHHVEKPEHAIYKADAIITTAHNLPGFQINKTLVDDAAVNWIFLHDLPRTPTEVTDYVFCHRKNSLVWEAAENHFWVTMAVILKTVCDYGPKIPAPMFSED</sequence>
<feature type="domain" description="Aspartate/ornithine carbamoyltransferase Asp/Orn-binding" evidence="4">
    <location>
        <begin position="202"/>
        <end position="338"/>
    </location>
</feature>
<accession>A0A8K0JX90</accession>